<dbReference type="Pfam" id="PF06458">
    <property type="entry name" value="MucBP"/>
    <property type="match status" value="2"/>
</dbReference>
<accession>A0ABS6TI17</accession>
<dbReference type="InterPro" id="IPR043708">
    <property type="entry name" value="DUF5648"/>
</dbReference>
<dbReference type="Proteomes" id="UP000774130">
    <property type="component" value="Unassembled WGS sequence"/>
</dbReference>
<evidence type="ECO:0000259" key="2">
    <source>
        <dbReference type="Pfam" id="PF06458"/>
    </source>
</evidence>
<feature type="domain" description="MucBP" evidence="2">
    <location>
        <begin position="140"/>
        <end position="201"/>
    </location>
</feature>
<keyword evidence="5" id="KW-1185">Reference proteome</keyword>
<sequence>MYRLYNPNTGEHFYTADKTEQQDLIIKGWTDEGIGWTASKSGDTVYRIYNPNVGEHLYTKSLKEYNNLTLYGWVKEGRAFYSARSSEVPIYRVYNSNQFAFNHHYTKSEQESKHLTKLGWSDEGIAFYGTNDSTTPETSTVTINYVDTAGNKIKDSTTESVEVGKDFTATAPSISEYTIQGETSQTLTNITSDQAITFTYQKNAPTTNYTVTVNYVDANDPSKIVKESLVVSVKKGESYTAIAPEITGYTVYGDPSHLIQSVTEETSLNFNYVNTDHIFTYDVSEKNATITGFKKGEDVSELILPMYVAEGESIYKVTSIGSRSFSNIATEPSEALYLKSVVIPNSVITIEAGAFYYNEIEHVTIPDSVTIIGEGAFNYNNLTSIEISSGITSIENYTFGSNQLNKVIIPKGVTFIGNHAFDSNQLESVIIPEKVTSIGGFAFYNNISLSSVALGNSLETIGTYAFATTNLSSVTIPDSVKSILDYAFYYNNNLTEASVPKEFVDTNSAFDPSVTALIPRTE</sequence>
<evidence type="ECO:0000313" key="4">
    <source>
        <dbReference type="EMBL" id="MBV7392546.1"/>
    </source>
</evidence>
<evidence type="ECO:0000313" key="5">
    <source>
        <dbReference type="Proteomes" id="UP000774130"/>
    </source>
</evidence>
<name>A0ABS6TI17_9ENTE</name>
<dbReference type="EMBL" id="JAHUZB010000020">
    <property type="protein sequence ID" value="MBV7392546.1"/>
    <property type="molecule type" value="Genomic_DNA"/>
</dbReference>
<dbReference type="PANTHER" id="PTHR45661">
    <property type="entry name" value="SURFACE ANTIGEN"/>
    <property type="match status" value="1"/>
</dbReference>
<dbReference type="Pfam" id="PF13306">
    <property type="entry name" value="LRR_5"/>
    <property type="match status" value="1"/>
</dbReference>
<gene>
    <name evidence="4" type="ORF">KUA55_18020</name>
</gene>
<reference evidence="4 5" key="1">
    <citation type="submission" date="2021-06" db="EMBL/GenBank/DDBJ databases">
        <title>Enterococcus alishanensis sp. nov., a novel lactic acid bacterium isolated from fresh coffee beans.</title>
        <authorList>
            <person name="Chen Y.-S."/>
        </authorList>
    </citation>
    <scope>NUCLEOTIDE SEQUENCE [LARGE SCALE GENOMIC DNA]</scope>
    <source>
        <strain evidence="4 5">ALS3</strain>
    </source>
</reference>
<evidence type="ECO:0000259" key="3">
    <source>
        <dbReference type="Pfam" id="PF18885"/>
    </source>
</evidence>
<evidence type="ECO:0000256" key="1">
    <source>
        <dbReference type="ARBA" id="ARBA00022737"/>
    </source>
</evidence>
<dbReference type="InterPro" id="IPR026906">
    <property type="entry name" value="LRR_5"/>
</dbReference>
<protein>
    <submittedName>
        <fullName evidence="4">Leucine-rich repeat protein</fullName>
    </submittedName>
</protein>
<dbReference type="PANTHER" id="PTHR45661:SF3">
    <property type="entry name" value="IG-LIKE DOMAIN-CONTAINING PROTEIN"/>
    <property type="match status" value="1"/>
</dbReference>
<dbReference type="InterPro" id="IPR053139">
    <property type="entry name" value="Surface_bspA-like"/>
</dbReference>
<comment type="caution">
    <text evidence="4">The sequence shown here is derived from an EMBL/GenBank/DDBJ whole genome shotgun (WGS) entry which is preliminary data.</text>
</comment>
<dbReference type="Pfam" id="PF18885">
    <property type="entry name" value="DUF5648"/>
    <property type="match status" value="1"/>
</dbReference>
<keyword evidence="1" id="KW-0677">Repeat</keyword>
<dbReference type="InterPro" id="IPR009459">
    <property type="entry name" value="MucBP_dom"/>
</dbReference>
<organism evidence="4 5">
    <name type="scientific">Enterococcus alishanensis</name>
    <dbReference type="NCBI Taxonomy" id="1303817"/>
    <lineage>
        <taxon>Bacteria</taxon>
        <taxon>Bacillati</taxon>
        <taxon>Bacillota</taxon>
        <taxon>Bacilli</taxon>
        <taxon>Lactobacillales</taxon>
        <taxon>Enterococcaceae</taxon>
        <taxon>Enterococcus</taxon>
    </lineage>
</organism>
<feature type="domain" description="MucBP" evidence="2">
    <location>
        <begin position="210"/>
        <end position="263"/>
    </location>
</feature>
<proteinExistence type="predicted"/>
<dbReference type="RefSeq" id="WP_218327759.1">
    <property type="nucleotide sequence ID" value="NZ_JAHUZB010000020.1"/>
</dbReference>
<feature type="domain" description="DUF5648" evidence="3">
    <location>
        <begin position="1"/>
        <end position="129"/>
    </location>
</feature>